<feature type="compositionally biased region" description="Basic and acidic residues" evidence="1">
    <location>
        <begin position="908"/>
        <end position="920"/>
    </location>
</feature>
<comment type="caution">
    <text evidence="4">The sequence shown here is derived from an EMBL/GenBank/DDBJ whole genome shotgun (WGS) entry which is preliminary data.</text>
</comment>
<gene>
    <name evidence="4" type="ORF">B0T10DRAFT_453869</name>
</gene>
<evidence type="ECO:0000313" key="5">
    <source>
        <dbReference type="Proteomes" id="UP000777438"/>
    </source>
</evidence>
<dbReference type="PANTHER" id="PTHR24148">
    <property type="entry name" value="ANKYRIN REPEAT DOMAIN-CONTAINING PROTEIN 39 HOMOLOG-RELATED"/>
    <property type="match status" value="1"/>
</dbReference>
<feature type="signal peptide" evidence="2">
    <location>
        <begin position="1"/>
        <end position="19"/>
    </location>
</feature>
<feature type="region of interest" description="Disordered" evidence="1">
    <location>
        <begin position="908"/>
        <end position="932"/>
    </location>
</feature>
<protein>
    <recommendedName>
        <fullName evidence="3">Heterokaryon incompatibility domain-containing protein</fullName>
    </recommendedName>
</protein>
<dbReference type="Pfam" id="PF26639">
    <property type="entry name" value="Het-6_barrel"/>
    <property type="match status" value="1"/>
</dbReference>
<feature type="domain" description="Heterokaryon incompatibility" evidence="3">
    <location>
        <begin position="253"/>
        <end position="306"/>
    </location>
</feature>
<proteinExistence type="predicted"/>
<reference evidence="4 5" key="1">
    <citation type="journal article" date="2021" name="Nat. Commun.">
        <title>Genetic determinants of endophytism in the Arabidopsis root mycobiome.</title>
        <authorList>
            <person name="Mesny F."/>
            <person name="Miyauchi S."/>
            <person name="Thiergart T."/>
            <person name="Pickel B."/>
            <person name="Atanasova L."/>
            <person name="Karlsson M."/>
            <person name="Huettel B."/>
            <person name="Barry K.W."/>
            <person name="Haridas S."/>
            <person name="Chen C."/>
            <person name="Bauer D."/>
            <person name="Andreopoulos W."/>
            <person name="Pangilinan J."/>
            <person name="LaButti K."/>
            <person name="Riley R."/>
            <person name="Lipzen A."/>
            <person name="Clum A."/>
            <person name="Drula E."/>
            <person name="Henrissat B."/>
            <person name="Kohler A."/>
            <person name="Grigoriev I.V."/>
            <person name="Martin F.M."/>
            <person name="Hacquard S."/>
        </authorList>
    </citation>
    <scope>NUCLEOTIDE SEQUENCE [LARGE SCALE GENOMIC DNA]</scope>
    <source>
        <strain evidence="4 5">MPI-CAGE-CH-0241</strain>
    </source>
</reference>
<keyword evidence="2" id="KW-0732">Signal</keyword>
<sequence>MMMVQLFFVDFFLFCCVLAMSKAVRDDVWSPEYSSKILRSDLASVPDLEIRLSTSYGLHSPIRHEDTFARFTEILITSINQTGDMFASAWDSFRANIAVPDRPSLTPLPASGTIRLIQLAPSNELEQGFRIVFRQFPLQEAPRFHVLSYTRGPHIYQPAVAEWEKTGCTHFPAPESRSSNVVEPVAESWTSSLTGRLASALSAVASDKRLVTLKDNIQVTSSVADFLELAYRKQRYRPLNSTPFDPDRKVDSKEQETYLWVDSICVNFKDASERARQVEQLGCIYKAAEKTIVWLGPDEPPEGVDKVIKEFLPNYLEDEDSAIHEIMWNIPDKGQKSWVSAAEPGLKLWEEEALHFVAFATRHEILYRHGWMQEILLSRNVELACGSLSWDWMVLERFVATSGPAARRFFNKFHARTKTLKKIGARYTGVIEEMEKYALIRKLWVNGTGETRRGEVAKWFGPLQTSQEEFFCLMLKMMRIMRGRRVWEDRDSVYGWLALGRLALPDGKRYASPSYIISARQVYIDFTKSLLRGMPVLDVLNDVGKTTWQASRVDLPSWVPDYSKPTAPVPLHARLRDNVDVDFDATLTWTRGNNKEGVVEFVSNCLVVSGLRLDIIHRKSPDFPANIVESDTAPVEWLLHKCAAMGTYGPTGQAALEALSFTLVTDSFVLDGGPLTYAEAFRGLWAFLLGRRMKSLTETANDRLLSILGEIASSTAGEAWIPASREAVELPEDWATDLVALRKVVADLVRKASRALPGRVAFVSREGYWGLGHQELQDGDEIWLLDGGRTPFVLRPGAMSTSSDYRLVGEAYEGRVCIRFAGKVACRATTVQYVLAPCHDASVPREPLTYCEGMIRLLLFSRLLDEQPDQRATWPDGDVGIGIPSPAFTARAKGRNEKDGYRCDGCDKMEEMKAGDDGDSKLTSSGETRESD</sequence>
<dbReference type="InterPro" id="IPR010730">
    <property type="entry name" value="HET"/>
</dbReference>
<evidence type="ECO:0000256" key="2">
    <source>
        <dbReference type="SAM" id="SignalP"/>
    </source>
</evidence>
<dbReference type="PANTHER" id="PTHR24148:SF64">
    <property type="entry name" value="HETEROKARYON INCOMPATIBILITY DOMAIN-CONTAINING PROTEIN"/>
    <property type="match status" value="1"/>
</dbReference>
<organism evidence="4 5">
    <name type="scientific">Thelonectria olida</name>
    <dbReference type="NCBI Taxonomy" id="1576542"/>
    <lineage>
        <taxon>Eukaryota</taxon>
        <taxon>Fungi</taxon>
        <taxon>Dikarya</taxon>
        <taxon>Ascomycota</taxon>
        <taxon>Pezizomycotina</taxon>
        <taxon>Sordariomycetes</taxon>
        <taxon>Hypocreomycetidae</taxon>
        <taxon>Hypocreales</taxon>
        <taxon>Nectriaceae</taxon>
        <taxon>Thelonectria</taxon>
    </lineage>
</organism>
<evidence type="ECO:0000259" key="3">
    <source>
        <dbReference type="Pfam" id="PF06985"/>
    </source>
</evidence>
<dbReference type="OrthoDB" id="4476201at2759"/>
<dbReference type="InterPro" id="IPR052895">
    <property type="entry name" value="HetReg/Transcr_Mod"/>
</dbReference>
<dbReference type="Proteomes" id="UP000777438">
    <property type="component" value="Unassembled WGS sequence"/>
</dbReference>
<evidence type="ECO:0000313" key="4">
    <source>
        <dbReference type="EMBL" id="KAH6898544.1"/>
    </source>
</evidence>
<accession>A0A9P8WGM9</accession>
<dbReference type="AlphaFoldDB" id="A0A9P8WGM9"/>
<keyword evidence="5" id="KW-1185">Reference proteome</keyword>
<feature type="chain" id="PRO_5040260432" description="Heterokaryon incompatibility domain-containing protein" evidence="2">
    <location>
        <begin position="20"/>
        <end position="932"/>
    </location>
</feature>
<name>A0A9P8WGM9_9HYPO</name>
<dbReference type="EMBL" id="JAGPYM010000002">
    <property type="protein sequence ID" value="KAH6898544.1"/>
    <property type="molecule type" value="Genomic_DNA"/>
</dbReference>
<dbReference type="Pfam" id="PF06985">
    <property type="entry name" value="HET"/>
    <property type="match status" value="1"/>
</dbReference>
<evidence type="ECO:0000256" key="1">
    <source>
        <dbReference type="SAM" id="MobiDB-lite"/>
    </source>
</evidence>